<keyword evidence="1" id="KW-0067">ATP-binding</keyword>
<keyword evidence="1" id="KW-0547">Nucleotide-binding</keyword>
<accession>A0A563UJH2</accession>
<keyword evidence="2" id="KW-1185">Reference proteome</keyword>
<name>A0A563UJH2_9SPHI</name>
<dbReference type="GO" id="GO:0005524">
    <property type="term" value="F:ATP binding"/>
    <property type="evidence" value="ECO:0007669"/>
    <property type="project" value="UniProtKB-KW"/>
</dbReference>
<protein>
    <submittedName>
        <fullName evidence="1">ATP-binding protein</fullName>
    </submittedName>
</protein>
<sequence length="183" mass="20478">MGSSSRDFTFNNTADALYKKVVEITVYLEECGVSARVIDNIKPVLVELLTNAVKHSGAISTLIKVAVDEDNIVIKKIDWGTPLMLNILGRQLLWPISANFKKEIISIYNDFNCTLKAKLQAGNRVSFFVEDFNDTHQMPDIGNVTEHFGLLIITSVCTSFEYHYDTAGANNNFIATISRQRTL</sequence>
<organism evidence="1 2">
    <name type="scientific">Mucilaginibacter pallidiroseus</name>
    <dbReference type="NCBI Taxonomy" id="2599295"/>
    <lineage>
        <taxon>Bacteria</taxon>
        <taxon>Pseudomonadati</taxon>
        <taxon>Bacteroidota</taxon>
        <taxon>Sphingobacteriia</taxon>
        <taxon>Sphingobacteriales</taxon>
        <taxon>Sphingobacteriaceae</taxon>
        <taxon>Mucilaginibacter</taxon>
    </lineage>
</organism>
<gene>
    <name evidence="1" type="ORF">FPZ43_03025</name>
</gene>
<dbReference type="RefSeq" id="WP_146380360.1">
    <property type="nucleotide sequence ID" value="NZ_VOEJ01000001.1"/>
</dbReference>
<dbReference type="EMBL" id="VOEJ01000001">
    <property type="protein sequence ID" value="TWR31463.1"/>
    <property type="molecule type" value="Genomic_DNA"/>
</dbReference>
<evidence type="ECO:0000313" key="2">
    <source>
        <dbReference type="Proteomes" id="UP000320042"/>
    </source>
</evidence>
<dbReference type="InterPro" id="IPR036890">
    <property type="entry name" value="HATPase_C_sf"/>
</dbReference>
<dbReference type="OrthoDB" id="947656at2"/>
<reference evidence="1 2" key="1">
    <citation type="submission" date="2019-07" db="EMBL/GenBank/DDBJ databases">
        <authorList>
            <person name="Kim J."/>
        </authorList>
    </citation>
    <scope>NUCLEOTIDE SEQUENCE [LARGE SCALE GENOMIC DNA]</scope>
    <source>
        <strain evidence="2">dk17</strain>
    </source>
</reference>
<comment type="caution">
    <text evidence="1">The sequence shown here is derived from an EMBL/GenBank/DDBJ whole genome shotgun (WGS) entry which is preliminary data.</text>
</comment>
<evidence type="ECO:0000313" key="1">
    <source>
        <dbReference type="EMBL" id="TWR31463.1"/>
    </source>
</evidence>
<dbReference type="Gene3D" id="3.30.565.10">
    <property type="entry name" value="Histidine kinase-like ATPase, C-terminal domain"/>
    <property type="match status" value="1"/>
</dbReference>
<dbReference type="Proteomes" id="UP000320042">
    <property type="component" value="Unassembled WGS sequence"/>
</dbReference>
<dbReference type="AlphaFoldDB" id="A0A563UJH2"/>
<proteinExistence type="predicted"/>